<organism evidence="7 8">
    <name type="scientific">Candidatus Ryanbacteria bacterium RIFCSPLOWO2_01_FULL_48_26</name>
    <dbReference type="NCBI Taxonomy" id="1802126"/>
    <lineage>
        <taxon>Bacteria</taxon>
        <taxon>Candidatus Ryaniibacteriota</taxon>
    </lineage>
</organism>
<evidence type="ECO:0000256" key="5">
    <source>
        <dbReference type="ARBA" id="ARBA00023136"/>
    </source>
</evidence>
<reference evidence="7 8" key="1">
    <citation type="journal article" date="2016" name="Nat. Commun.">
        <title>Thousands of microbial genomes shed light on interconnected biogeochemical processes in an aquifer system.</title>
        <authorList>
            <person name="Anantharaman K."/>
            <person name="Brown C.T."/>
            <person name="Hug L.A."/>
            <person name="Sharon I."/>
            <person name="Castelle C.J."/>
            <person name="Probst A.J."/>
            <person name="Thomas B.C."/>
            <person name="Singh A."/>
            <person name="Wilkins M.J."/>
            <person name="Karaoz U."/>
            <person name="Brodie E.L."/>
            <person name="Williams K.H."/>
            <person name="Hubbard S.S."/>
            <person name="Banfield J.F."/>
        </authorList>
    </citation>
    <scope>NUCLEOTIDE SEQUENCE [LARGE SCALE GENOMIC DNA]</scope>
</reference>
<dbReference type="InterPro" id="IPR002797">
    <property type="entry name" value="Polysacc_synth"/>
</dbReference>
<dbReference type="STRING" id="1802126.A3B25_02090"/>
<feature type="transmembrane region" description="Helical" evidence="6">
    <location>
        <begin position="373"/>
        <end position="394"/>
    </location>
</feature>
<evidence type="ECO:0000313" key="8">
    <source>
        <dbReference type="Proteomes" id="UP000179106"/>
    </source>
</evidence>
<dbReference type="PANTHER" id="PTHR30250:SF11">
    <property type="entry name" value="O-ANTIGEN TRANSPORTER-RELATED"/>
    <property type="match status" value="1"/>
</dbReference>
<feature type="transmembrane region" description="Helical" evidence="6">
    <location>
        <begin position="162"/>
        <end position="180"/>
    </location>
</feature>
<dbReference type="EMBL" id="MHNW01000020">
    <property type="protein sequence ID" value="OGZ53388.1"/>
    <property type="molecule type" value="Genomic_DNA"/>
</dbReference>
<evidence type="ECO:0000256" key="2">
    <source>
        <dbReference type="ARBA" id="ARBA00022475"/>
    </source>
</evidence>
<evidence type="ECO:0000256" key="3">
    <source>
        <dbReference type="ARBA" id="ARBA00022692"/>
    </source>
</evidence>
<keyword evidence="5 6" id="KW-0472">Membrane</keyword>
<feature type="transmembrane region" description="Helical" evidence="6">
    <location>
        <begin position="99"/>
        <end position="116"/>
    </location>
</feature>
<dbReference type="GO" id="GO:0005886">
    <property type="term" value="C:plasma membrane"/>
    <property type="evidence" value="ECO:0007669"/>
    <property type="project" value="UniProtKB-SubCell"/>
</dbReference>
<evidence type="ECO:0000313" key="7">
    <source>
        <dbReference type="EMBL" id="OGZ53388.1"/>
    </source>
</evidence>
<dbReference type="CDD" id="cd13128">
    <property type="entry name" value="MATE_Wzx_like"/>
    <property type="match status" value="1"/>
</dbReference>
<feature type="transmembrane region" description="Helical" evidence="6">
    <location>
        <begin position="308"/>
        <end position="333"/>
    </location>
</feature>
<dbReference type="Proteomes" id="UP000179106">
    <property type="component" value="Unassembled WGS sequence"/>
</dbReference>
<feature type="transmembrane region" description="Helical" evidence="6">
    <location>
        <begin position="186"/>
        <end position="206"/>
    </location>
</feature>
<feature type="transmembrane region" description="Helical" evidence="6">
    <location>
        <begin position="23"/>
        <end position="43"/>
    </location>
</feature>
<name>A0A1G2GU97_9BACT</name>
<evidence type="ECO:0000256" key="6">
    <source>
        <dbReference type="SAM" id="Phobius"/>
    </source>
</evidence>
<feature type="transmembrane region" description="Helical" evidence="6">
    <location>
        <begin position="268"/>
        <end position="287"/>
    </location>
</feature>
<evidence type="ECO:0000256" key="4">
    <source>
        <dbReference type="ARBA" id="ARBA00022989"/>
    </source>
</evidence>
<proteinExistence type="predicted"/>
<accession>A0A1G2GU97</accession>
<feature type="transmembrane region" description="Helical" evidence="6">
    <location>
        <begin position="227"/>
        <end position="253"/>
    </location>
</feature>
<evidence type="ECO:0000256" key="1">
    <source>
        <dbReference type="ARBA" id="ARBA00004651"/>
    </source>
</evidence>
<feature type="transmembrane region" description="Helical" evidence="6">
    <location>
        <begin position="345"/>
        <end position="366"/>
    </location>
</feature>
<feature type="transmembrane region" description="Helical" evidence="6">
    <location>
        <begin position="454"/>
        <end position="472"/>
    </location>
</feature>
<keyword evidence="4 6" id="KW-1133">Transmembrane helix</keyword>
<dbReference type="InterPro" id="IPR050833">
    <property type="entry name" value="Poly_Biosynth_Transport"/>
</dbReference>
<comment type="caution">
    <text evidence="7">The sequence shown here is derived from an EMBL/GenBank/DDBJ whole genome shotgun (WGS) entry which is preliminary data.</text>
</comment>
<dbReference type="AlphaFoldDB" id="A0A1G2GU97"/>
<sequence>MFYKIKSFLFDNATMRQTVAKNVFWLSVSNFGGRFLRAAIIIYGARVLGTTEWGIFSYAISLVTFITVFVDAGVSQILVREFSKTPDPISQRQVISTSFLLKGALILIGVLGIVWLGPFLTSIEGVKALLPIVAFIFAFDNVREFGFSIVRASEKMQWEAGLYLLTNLAIVVFGFVFLRLSATVGAFTFAYALGTAVGMIATLYAVRKKLMGLFSNFKFAILRSILSSGWPLAISAVLGMLMINTDILLIGFFQSAHDVGLYSAAQRIVQLLYILPAVINVSLLPSFSRLAHKEDEKLQRILELTVPFTFLIAIPIAVGGILLGGQIIEFIFGNSYLDGTSSFQILLLTILIDFPVAILTNVAFAYGKQKSLMIYSGIGGLSNIILDLILIPRFGIVGSAWATLFAQVLSVAYLWRVIRSVSRPKVLPHLKKIIVSTGIMAVVVILATLTGAHVITATLAGIVVYTGMLFLFKEPLLKEIKSISAV</sequence>
<gene>
    <name evidence="7" type="ORF">A3B25_02090</name>
</gene>
<feature type="transmembrane region" description="Helical" evidence="6">
    <location>
        <begin position="128"/>
        <end position="150"/>
    </location>
</feature>
<keyword evidence="2" id="KW-1003">Cell membrane</keyword>
<protein>
    <submittedName>
        <fullName evidence="7">Uncharacterized protein</fullName>
    </submittedName>
</protein>
<feature type="transmembrane region" description="Helical" evidence="6">
    <location>
        <begin position="55"/>
        <end position="79"/>
    </location>
</feature>
<comment type="subcellular location">
    <subcellularLocation>
        <location evidence="1">Cell membrane</location>
        <topology evidence="1">Multi-pass membrane protein</topology>
    </subcellularLocation>
</comment>
<feature type="transmembrane region" description="Helical" evidence="6">
    <location>
        <begin position="400"/>
        <end position="418"/>
    </location>
</feature>
<keyword evidence="3 6" id="KW-0812">Transmembrane</keyword>
<dbReference type="PANTHER" id="PTHR30250">
    <property type="entry name" value="PST FAMILY PREDICTED COLANIC ACID TRANSPORTER"/>
    <property type="match status" value="1"/>
</dbReference>
<dbReference type="Pfam" id="PF01943">
    <property type="entry name" value="Polysacc_synt"/>
    <property type="match status" value="1"/>
</dbReference>